<dbReference type="Pfam" id="PF23666">
    <property type="entry name" value="Rcc01698_C"/>
    <property type="match status" value="1"/>
</dbReference>
<reference evidence="4" key="1">
    <citation type="journal article" date="2014" name="Int. J. Syst. Evol. Microbiol.">
        <title>Complete genome sequence of Corynebacterium casei LMG S-19264T (=DSM 44701T), isolated from a smear-ripened cheese.</title>
        <authorList>
            <consortium name="US DOE Joint Genome Institute (JGI-PGF)"/>
            <person name="Walter F."/>
            <person name="Albersmeier A."/>
            <person name="Kalinowski J."/>
            <person name="Ruckert C."/>
        </authorList>
    </citation>
    <scope>NUCLEOTIDE SEQUENCE</scope>
    <source>
        <strain evidence="4">VKM B-2222</strain>
    </source>
</reference>
<sequence>MATILLAAVGASLGSGFGGTVLGLSGAVIGRAVGATLGRVIDQRLLGGGSKAVETGRVDRLRIQTAGEGTSIPRLWGQMRLPGHAIWAGPVVETRREHGGGKGSGPSVTEIGYRLSFALALCEGPILGAGRVWADGEEVSADDLNMRIYPGDEDQLPDPAIAAQEGDDAPAYRGIAYVVFEELALEKWGNRVPQLSFEVTRAAKDGRGLSREVQAVAMIPGTGEYSLATTAVSLDLGLGETQVINHNTPLAASDFRASMRTLGRELPNVGSVSLVVSWFGDDLRAGECRVQPKVEDRSRDGREMAWRAGGIGRGEAGEVARVNDRPIYGGTPADASVIEALRAIAASGRKGVFYPFILMEQLAGNRRPDPWSGAVHQPVMPWRGRITTSIAAGRDGSPAGTETAEAEVRRFFGSAEVRHFSRDGTVISYSGPQEWSYRRFILHYAHLCAAAGGIDAFLIGSEMVGLTTIMGSGHSFPAVDELRRLAADVRAILGQGVKIGYAADWSEYFGHHPGNGDVHFHLDPLWADRNIDFIGIDNYMPLSDWREGEDHLDVHFGRIDNPAYLRGNVAGGEGYDWYYASDADRQAQRRTLIEDGAHHEHWIWRYKDIHGWWQNRHHDRIRGVRQARPTAWVPRSKPVWFTEMGCAALDKGTNQPNKFLDAMSSESMLPHFSDGRRDDVIQAAYIRAMTEYWSDPANNPARAAYGRTGAGRMIDMDRAHVWCWDARPYPAFPARTDLWSDGPAWERGHWLNGRAGAVPLADVVAEICHEAGVRAFDVEGLRGLVRGYVLSGSESGRAALQPLMLAHGFDAVERDGVLRFVMRGARVDAELGPDDMALAEEIQSVEVRRAADAEMVGRIRLSHVEAGGDYAVRTAETMMPGAEFLPVSDSELAMSLTRGEGRALAERWLAEAAVARDGVRFALPPSLGHLGPGDVVRLAEPRAETKRWRIDRVERAGAITVDAVRVEPGVYRPARVAEGETVLRPFVPPIPVWPVFLDLPLLRGDEVPHAPHLAVTATPWPGAAAVWDSAQKTGGYRLNLTLAEPSIMGRTENPLAAARPGVWDRGPALRLRVKGGNLRSASEEALMAGANLLAIGDGSPEGWELLQFAEARLISAGLWEISTRLRGQAGTDAFMPLVWPVGSIVVLLDGAAQQVDLPPSARNQLRHWRVGPAVRAPDDPSYRHIAMAFRGAGLRPLSPCHLEMRGRVATWIRRTRIQGDGWEGADVPLGETQERYLVRLVRDDGHVLARAVVDEPRWTVPADVWAEAATGGGLALEVAQLSDLFGAGPYAKRMIHV</sequence>
<accession>A0AAD3RSY3</accession>
<dbReference type="CDD" id="cd19607">
    <property type="entry name" value="GTA_TIM-barrel-like"/>
    <property type="match status" value="1"/>
</dbReference>
<dbReference type="EMBL" id="BSFH01000016">
    <property type="protein sequence ID" value="GLK63226.1"/>
    <property type="molecule type" value="Genomic_DNA"/>
</dbReference>
<organism evidence="4 5">
    <name type="scientific">Paracoccus kondratievae</name>
    <dbReference type="NCBI Taxonomy" id="135740"/>
    <lineage>
        <taxon>Bacteria</taxon>
        <taxon>Pseudomonadati</taxon>
        <taxon>Pseudomonadota</taxon>
        <taxon>Alphaproteobacteria</taxon>
        <taxon>Rhodobacterales</taxon>
        <taxon>Paracoccaceae</taxon>
        <taxon>Paracoccus</taxon>
    </lineage>
</organism>
<keyword evidence="5" id="KW-1185">Reference proteome</keyword>
<dbReference type="Pfam" id="PF13550">
    <property type="entry name" value="Phage-tail_3"/>
    <property type="match status" value="1"/>
</dbReference>
<protein>
    <submittedName>
        <fullName evidence="4">Phage host specificity protein</fullName>
    </submittedName>
</protein>
<proteinExistence type="predicted"/>
<feature type="domain" description="Tip attachment protein J" evidence="2">
    <location>
        <begin position="793"/>
        <end position="954"/>
    </location>
</feature>
<dbReference type="InterPro" id="IPR025195">
    <property type="entry name" value="GTA_TIM_dom"/>
</dbReference>
<evidence type="ECO:0000259" key="3">
    <source>
        <dbReference type="Pfam" id="PF23666"/>
    </source>
</evidence>
<evidence type="ECO:0000259" key="1">
    <source>
        <dbReference type="Pfam" id="PF13547"/>
    </source>
</evidence>
<dbReference type="InterPro" id="IPR032876">
    <property type="entry name" value="J_dom"/>
</dbReference>
<dbReference type="InterPro" id="IPR017853">
    <property type="entry name" value="GH"/>
</dbReference>
<evidence type="ECO:0000313" key="4">
    <source>
        <dbReference type="EMBL" id="GLK63226.1"/>
    </source>
</evidence>
<dbReference type="Pfam" id="PF13547">
    <property type="entry name" value="GTA_TIM"/>
    <property type="match status" value="1"/>
</dbReference>
<name>A0AAD3RSY3_9RHOB</name>
<evidence type="ECO:0000259" key="2">
    <source>
        <dbReference type="Pfam" id="PF13550"/>
    </source>
</evidence>
<reference evidence="4" key="2">
    <citation type="submission" date="2023-01" db="EMBL/GenBank/DDBJ databases">
        <authorList>
            <person name="Sun Q."/>
            <person name="Evtushenko L."/>
        </authorList>
    </citation>
    <scope>NUCLEOTIDE SEQUENCE</scope>
    <source>
        <strain evidence="4">VKM B-2222</strain>
    </source>
</reference>
<feature type="domain" description="Rcc01698-like C-terminal" evidence="3">
    <location>
        <begin position="1047"/>
        <end position="1146"/>
    </location>
</feature>
<dbReference type="RefSeq" id="WP_271179199.1">
    <property type="nucleotide sequence ID" value="NZ_BSFH01000016.1"/>
</dbReference>
<gene>
    <name evidence="4" type="ORF">GCM10017635_06960</name>
</gene>
<dbReference type="Proteomes" id="UP001143349">
    <property type="component" value="Unassembled WGS sequence"/>
</dbReference>
<comment type="caution">
    <text evidence="4">The sequence shown here is derived from an EMBL/GenBank/DDBJ whole genome shotgun (WGS) entry which is preliminary data.</text>
</comment>
<dbReference type="SUPFAM" id="SSF51445">
    <property type="entry name" value="(Trans)glycosidases"/>
    <property type="match status" value="1"/>
</dbReference>
<feature type="domain" description="GTA TIM-barrel-like" evidence="1">
    <location>
        <begin position="435"/>
        <end position="733"/>
    </location>
</feature>
<dbReference type="InterPro" id="IPR056490">
    <property type="entry name" value="Rcc01698_C"/>
</dbReference>
<evidence type="ECO:0000313" key="5">
    <source>
        <dbReference type="Proteomes" id="UP001143349"/>
    </source>
</evidence>
<dbReference type="Gene3D" id="3.20.20.80">
    <property type="entry name" value="Glycosidases"/>
    <property type="match status" value="1"/>
</dbReference>